<name>A0A6J4QDZ2_9ACTN</name>
<accession>A0A6J4QDZ2</accession>
<evidence type="ECO:0000313" key="1">
    <source>
        <dbReference type="EMBL" id="CAA9441222.1"/>
    </source>
</evidence>
<protein>
    <submittedName>
        <fullName evidence="1">Uncharacterized protein</fullName>
    </submittedName>
</protein>
<dbReference type="AlphaFoldDB" id="A0A6J4QDZ2"/>
<proteinExistence type="predicted"/>
<gene>
    <name evidence="1" type="ORF">AVDCRST_MAG80-1347</name>
</gene>
<dbReference type="EMBL" id="CADCVC010000115">
    <property type="protein sequence ID" value="CAA9441222.1"/>
    <property type="molecule type" value="Genomic_DNA"/>
</dbReference>
<organism evidence="1">
    <name type="scientific">uncultured Rubrobacteraceae bacterium</name>
    <dbReference type="NCBI Taxonomy" id="349277"/>
    <lineage>
        <taxon>Bacteria</taxon>
        <taxon>Bacillati</taxon>
        <taxon>Actinomycetota</taxon>
        <taxon>Rubrobacteria</taxon>
        <taxon>Rubrobacterales</taxon>
        <taxon>Rubrobacteraceae</taxon>
        <taxon>environmental samples</taxon>
    </lineage>
</organism>
<sequence length="51" mass="5765">MREEMDLVTLRDDVVGVARKTVQLAQVSLWLRPDAEPDTKGAALRQFGHDE</sequence>
<reference evidence="1" key="1">
    <citation type="submission" date="2020-02" db="EMBL/GenBank/DDBJ databases">
        <authorList>
            <person name="Meier V. D."/>
        </authorList>
    </citation>
    <scope>NUCLEOTIDE SEQUENCE</scope>
    <source>
        <strain evidence="1">AVDCRST_MAG80</strain>
    </source>
</reference>